<dbReference type="Pfam" id="PF00359">
    <property type="entry name" value="PTS_EIIA_2"/>
    <property type="match status" value="1"/>
</dbReference>
<dbReference type="InterPro" id="IPR016152">
    <property type="entry name" value="PTrfase/Anion_transptr"/>
</dbReference>
<dbReference type="RefSeq" id="WP_071865376.1">
    <property type="nucleotide sequence ID" value="NZ_JBHLVQ010000008.1"/>
</dbReference>
<evidence type="ECO:0000256" key="3">
    <source>
        <dbReference type="ARBA" id="ARBA00022597"/>
    </source>
</evidence>
<protein>
    <submittedName>
        <fullName evidence="7">PTS system IIA component</fullName>
    </submittedName>
</protein>
<dbReference type="GO" id="GO:0016020">
    <property type="term" value="C:membrane"/>
    <property type="evidence" value="ECO:0007669"/>
    <property type="project" value="InterPro"/>
</dbReference>
<accession>A0A1L8R480</accession>
<dbReference type="AlphaFoldDB" id="A0A1L8R480"/>
<dbReference type="InterPro" id="IPR002178">
    <property type="entry name" value="PTS_EIIA_type-2_dom"/>
</dbReference>
<dbReference type="STRING" id="317010.RU96_GL000855"/>
<dbReference type="CDD" id="cd00211">
    <property type="entry name" value="PTS_IIA_fru"/>
    <property type="match status" value="1"/>
</dbReference>
<dbReference type="SUPFAM" id="SSF55804">
    <property type="entry name" value="Phoshotransferase/anion transport protein"/>
    <property type="match status" value="1"/>
</dbReference>
<dbReference type="PROSITE" id="PS51094">
    <property type="entry name" value="PTS_EIIA_TYPE_2"/>
    <property type="match status" value="1"/>
</dbReference>
<feature type="domain" description="PTS EIIA type-2" evidence="6">
    <location>
        <begin position="2"/>
        <end position="147"/>
    </location>
</feature>
<gene>
    <name evidence="7" type="ORF">RU96_GL000855</name>
</gene>
<name>A0A1L8R480_9ENTE</name>
<keyword evidence="4" id="KW-0808">Transferase</keyword>
<evidence type="ECO:0000259" key="6">
    <source>
        <dbReference type="PROSITE" id="PS51094"/>
    </source>
</evidence>
<organism evidence="7 8">
    <name type="scientific">Enterococcus canintestini</name>
    <dbReference type="NCBI Taxonomy" id="317010"/>
    <lineage>
        <taxon>Bacteria</taxon>
        <taxon>Bacillati</taxon>
        <taxon>Bacillota</taxon>
        <taxon>Bacilli</taxon>
        <taxon>Lactobacillales</taxon>
        <taxon>Enterococcaceae</taxon>
        <taxon>Enterococcus</taxon>
    </lineage>
</organism>
<keyword evidence="3" id="KW-0762">Sugar transport</keyword>
<dbReference type="GO" id="GO:0008982">
    <property type="term" value="F:protein-N(PI)-phosphohistidine-sugar phosphotransferase activity"/>
    <property type="evidence" value="ECO:0007669"/>
    <property type="project" value="InterPro"/>
</dbReference>
<evidence type="ECO:0000256" key="1">
    <source>
        <dbReference type="ARBA" id="ARBA00022448"/>
    </source>
</evidence>
<reference evidence="7 8" key="1">
    <citation type="submission" date="2014-12" db="EMBL/GenBank/DDBJ databases">
        <title>Draft genome sequences of 29 type strains of Enterococci.</title>
        <authorList>
            <person name="Zhong Z."/>
            <person name="Sun Z."/>
            <person name="Liu W."/>
            <person name="Zhang W."/>
            <person name="Zhang H."/>
        </authorList>
    </citation>
    <scope>NUCLEOTIDE SEQUENCE [LARGE SCALE GENOMIC DNA]</scope>
    <source>
        <strain evidence="7 8">DSM 21207</strain>
    </source>
</reference>
<evidence type="ECO:0000256" key="4">
    <source>
        <dbReference type="ARBA" id="ARBA00022679"/>
    </source>
</evidence>
<comment type="caution">
    <text evidence="7">The sequence shown here is derived from an EMBL/GenBank/DDBJ whole genome shotgun (WGS) entry which is preliminary data.</text>
</comment>
<dbReference type="EMBL" id="JXKG01000017">
    <property type="protein sequence ID" value="OJG14525.1"/>
    <property type="molecule type" value="Genomic_DNA"/>
</dbReference>
<dbReference type="GO" id="GO:0009401">
    <property type="term" value="P:phosphoenolpyruvate-dependent sugar phosphotransferase system"/>
    <property type="evidence" value="ECO:0007669"/>
    <property type="project" value="UniProtKB-KW"/>
</dbReference>
<dbReference type="InterPro" id="IPR051541">
    <property type="entry name" value="PTS_SugarTrans_NitroReg"/>
</dbReference>
<dbReference type="NCBIfam" id="TIGR00848">
    <property type="entry name" value="fruA"/>
    <property type="match status" value="1"/>
</dbReference>
<keyword evidence="1" id="KW-0813">Transport</keyword>
<evidence type="ECO:0000313" key="7">
    <source>
        <dbReference type="EMBL" id="OJG14525.1"/>
    </source>
</evidence>
<evidence type="ECO:0000313" key="8">
    <source>
        <dbReference type="Proteomes" id="UP000182835"/>
    </source>
</evidence>
<dbReference type="InterPro" id="IPR004715">
    <property type="entry name" value="PTS_IIA_fruc"/>
</dbReference>
<dbReference type="PANTHER" id="PTHR47738:SF1">
    <property type="entry name" value="NITROGEN REGULATORY PROTEIN"/>
    <property type="match status" value="1"/>
</dbReference>
<dbReference type="GO" id="GO:0030295">
    <property type="term" value="F:protein kinase activator activity"/>
    <property type="evidence" value="ECO:0007669"/>
    <property type="project" value="TreeGrafter"/>
</dbReference>
<dbReference type="Proteomes" id="UP000182835">
    <property type="component" value="Unassembled WGS sequence"/>
</dbReference>
<proteinExistence type="predicted"/>
<evidence type="ECO:0000256" key="5">
    <source>
        <dbReference type="ARBA" id="ARBA00022683"/>
    </source>
</evidence>
<dbReference type="Gene3D" id="3.40.930.10">
    <property type="entry name" value="Mannitol-specific EII, Chain A"/>
    <property type="match status" value="1"/>
</dbReference>
<dbReference type="OrthoDB" id="95460at2"/>
<keyword evidence="2" id="KW-0597">Phosphoprotein</keyword>
<keyword evidence="5" id="KW-0598">Phosphotransferase system</keyword>
<evidence type="ECO:0000256" key="2">
    <source>
        <dbReference type="ARBA" id="ARBA00022553"/>
    </source>
</evidence>
<sequence>MSLIKTDHIFLKENLANQEEVMHFLAAKATALGLSNDENKVYEKLLEREAEGTTGMMDGFAIPHAKDASIKEADIVIVSLAKAVDWHSLDGSPTEFIIALFIPDSEAGTTHLKLLSNVARLLMHQEVTKGLKEATTPAAIAALLNSKLTEN</sequence>
<dbReference type="PANTHER" id="PTHR47738">
    <property type="entry name" value="PTS SYSTEM FRUCTOSE-LIKE EIIA COMPONENT-RELATED"/>
    <property type="match status" value="1"/>
</dbReference>